<dbReference type="Gene3D" id="3.40.50.2300">
    <property type="match status" value="2"/>
</dbReference>
<keyword evidence="5" id="KW-0732">Signal</keyword>
<dbReference type="PROSITE" id="PS50259">
    <property type="entry name" value="G_PROTEIN_RECEP_F3_4"/>
    <property type="match status" value="1"/>
</dbReference>
<dbReference type="InterPro" id="IPR009030">
    <property type="entry name" value="Growth_fac_rcpt_cys_sf"/>
</dbReference>
<dbReference type="Ensembl" id="ENSPMRT00000033212.1">
    <property type="protein sequence ID" value="ENSPMRP00000031313.1"/>
    <property type="gene ID" value="ENSPMRG00000020297.1"/>
</dbReference>
<keyword evidence="15" id="KW-1185">Reference proteome</keyword>
<dbReference type="OMA" id="NERRWNM"/>
<dbReference type="InterPro" id="IPR017978">
    <property type="entry name" value="GPCR_3_C"/>
</dbReference>
<evidence type="ECO:0000256" key="11">
    <source>
        <dbReference type="ARBA" id="ARBA00023224"/>
    </source>
</evidence>
<dbReference type="Pfam" id="PF00003">
    <property type="entry name" value="7tm_3"/>
    <property type="match status" value="1"/>
</dbReference>
<evidence type="ECO:0000256" key="2">
    <source>
        <dbReference type="ARBA" id="ARBA00007242"/>
    </source>
</evidence>
<keyword evidence="10" id="KW-0325">Glycoprotein</keyword>
<dbReference type="InterPro" id="IPR038550">
    <property type="entry name" value="GPCR_3_9-Cys_sf"/>
</dbReference>
<dbReference type="InterPro" id="IPR000337">
    <property type="entry name" value="GPCR_3"/>
</dbReference>
<gene>
    <name evidence="14" type="primary">LOC114582478</name>
</gene>
<dbReference type="Pfam" id="PF07562">
    <property type="entry name" value="NCD3G"/>
    <property type="match status" value="1"/>
</dbReference>
<comment type="similarity">
    <text evidence="2">Belongs to the G-protein coupled receptor 3 family.</text>
</comment>
<evidence type="ECO:0000256" key="12">
    <source>
        <dbReference type="SAM" id="Phobius"/>
    </source>
</evidence>
<comment type="subcellular location">
    <subcellularLocation>
        <location evidence="1">Cell membrane</location>
        <topology evidence="1">Multi-pass membrane protein</topology>
    </subcellularLocation>
</comment>
<evidence type="ECO:0000313" key="15">
    <source>
        <dbReference type="Proteomes" id="UP000472272"/>
    </source>
</evidence>
<dbReference type="PROSITE" id="PS00981">
    <property type="entry name" value="G_PROTEIN_RECEP_F3_3"/>
    <property type="match status" value="1"/>
</dbReference>
<dbReference type="AlphaFoldDB" id="A0A670K1B4"/>
<feature type="transmembrane region" description="Helical" evidence="12">
    <location>
        <begin position="772"/>
        <end position="792"/>
    </location>
</feature>
<dbReference type="PRINTS" id="PR01535">
    <property type="entry name" value="VOMERONASL2R"/>
</dbReference>
<dbReference type="GeneTree" id="ENSGT00950000182788"/>
<feature type="transmembrane region" description="Helical" evidence="12">
    <location>
        <begin position="648"/>
        <end position="672"/>
    </location>
</feature>
<evidence type="ECO:0000256" key="8">
    <source>
        <dbReference type="ARBA" id="ARBA00023136"/>
    </source>
</evidence>
<feature type="transmembrane region" description="Helical" evidence="12">
    <location>
        <begin position="798"/>
        <end position="819"/>
    </location>
</feature>
<dbReference type="SUPFAM" id="SSF57184">
    <property type="entry name" value="Growth factor receptor domain"/>
    <property type="match status" value="1"/>
</dbReference>
<feature type="domain" description="G-protein coupled receptors family 3 profile" evidence="13">
    <location>
        <begin position="578"/>
        <end position="842"/>
    </location>
</feature>
<evidence type="ECO:0000256" key="3">
    <source>
        <dbReference type="ARBA" id="ARBA00022475"/>
    </source>
</evidence>
<evidence type="ECO:0000313" key="14">
    <source>
        <dbReference type="Ensembl" id="ENSPMRP00000031313.1"/>
    </source>
</evidence>
<dbReference type="PANTHER" id="PTHR24061:SF599">
    <property type="entry name" value="G-PROTEIN COUPLED RECEPTORS FAMILY 3 PROFILE DOMAIN-CONTAINING PROTEIN"/>
    <property type="match status" value="1"/>
</dbReference>
<dbReference type="Pfam" id="PF01094">
    <property type="entry name" value="ANF_receptor"/>
    <property type="match status" value="1"/>
</dbReference>
<feature type="transmembrane region" description="Helical" evidence="12">
    <location>
        <begin position="616"/>
        <end position="636"/>
    </location>
</feature>
<dbReference type="Gene3D" id="2.10.50.30">
    <property type="entry name" value="GPCR, family 3, nine cysteines domain"/>
    <property type="match status" value="1"/>
</dbReference>
<keyword evidence="6 12" id="KW-1133">Transmembrane helix</keyword>
<dbReference type="InterPro" id="IPR001828">
    <property type="entry name" value="ANF_lig-bd_rcpt"/>
</dbReference>
<accession>A0A670K1B4</accession>
<dbReference type="InterPro" id="IPR004073">
    <property type="entry name" value="GPCR_3_vmron_rcpt_2"/>
</dbReference>
<dbReference type="FunFam" id="3.40.50.2300:FF:000024">
    <property type="entry name" value="Vomeronasal 2, receptor 73"/>
    <property type="match status" value="1"/>
</dbReference>
<dbReference type="PANTHER" id="PTHR24061">
    <property type="entry name" value="CALCIUM-SENSING RECEPTOR-RELATED"/>
    <property type="match status" value="1"/>
</dbReference>
<evidence type="ECO:0000256" key="9">
    <source>
        <dbReference type="ARBA" id="ARBA00023170"/>
    </source>
</evidence>
<evidence type="ECO:0000256" key="1">
    <source>
        <dbReference type="ARBA" id="ARBA00004651"/>
    </source>
</evidence>
<dbReference type="SUPFAM" id="SSF53822">
    <property type="entry name" value="Periplasmic binding protein-like I"/>
    <property type="match status" value="1"/>
</dbReference>
<evidence type="ECO:0000256" key="6">
    <source>
        <dbReference type="ARBA" id="ARBA00022989"/>
    </source>
</evidence>
<sequence length="843" mass="96117">MTQGHLTLQFVMQEIFCAQQIFPNRRRRLLLINKNNILCAFLPPPPNLYCSVVPKNYQEVLAMVFAVEEINKNHHILPNITLGFRIYDSMHRVVVTSKLSLDLLSPRHISAPNYKCDRQNNLMAILGTKLTEISFSLASIISMYKIPQVGVFEDSTEIVRQYHFLYQMVPNDVHEYNGLVKLLLHFKWTWIGLFTMEYITGEILLEALVPQLTLNYICVDFIHRILPLAYAEGMTDLLLSEFNKISIVMTSKANVFVVYGSSMLMDILIGYLHMAQLSLGKVWLVTSHWDFKTTNERRWNMHPLQGALSVSIHSNEPLGFRTFLQSLNPFEEKQNDLIKDFWEKTFKCSLKNNNVGEEPKKRCTEEEKLESLPLQIFEMSMTGSSYAVYNVPHAVAHALHAMYQSRFKPKSQVARVDLQNLQPWELHPFLRNLTFNNSAGETIQFNDNGEIMAGFDVTNWVMFPNQSFGRVKIGRLDLQAPPGKELTIQDERIVWHRTFNQILPTSLCNDKCRPGYSRKKKEGEPFCCYECVPCPEGKISNQTDMDACTECPEDQYSNFHQNQCIPKVITYLSYEEPLGMTLALSALALALITALVIIIFVKHQNTPIVKANNRSVTYILLVSLLLCFLCCLLFIGKPGQLICLLRQTTFGIIFSLALSSLLAKTITVVLAFMATRPGSRMRKWMGKKLTNSIMFSGSFIQAGICTLWLSISPPYADTDMYSVNGEIIAECNEGSTVMFYSVLGYMFFLALVSFTVAYLARRLPDTFNEAKFITFSMMVFCSVWLSFVPAYLSTKGKYMVAVEIFSILSSSAGLLFCIFSPKCYVLLFRADLNNREQLKSGKD</sequence>
<dbReference type="Proteomes" id="UP000472272">
    <property type="component" value="Chromosome 13"/>
</dbReference>
<feature type="transmembrane region" description="Helical" evidence="12">
    <location>
        <begin position="742"/>
        <end position="760"/>
    </location>
</feature>
<evidence type="ECO:0000256" key="10">
    <source>
        <dbReference type="ARBA" id="ARBA00023180"/>
    </source>
</evidence>
<evidence type="ECO:0000256" key="7">
    <source>
        <dbReference type="ARBA" id="ARBA00023040"/>
    </source>
</evidence>
<name>A0A670K1B4_PODMU</name>
<dbReference type="GO" id="GO:0004930">
    <property type="term" value="F:G protein-coupled receptor activity"/>
    <property type="evidence" value="ECO:0007669"/>
    <property type="project" value="UniProtKB-KW"/>
</dbReference>
<keyword evidence="7" id="KW-0297">G-protein coupled receptor</keyword>
<dbReference type="InterPro" id="IPR017979">
    <property type="entry name" value="GPCR_3_CS"/>
</dbReference>
<dbReference type="PRINTS" id="PR00248">
    <property type="entry name" value="GPCRMGR"/>
</dbReference>
<keyword evidence="9" id="KW-0675">Receptor</keyword>
<keyword evidence="4 12" id="KW-0812">Transmembrane</keyword>
<feature type="transmembrane region" description="Helical" evidence="12">
    <location>
        <begin position="693"/>
        <end position="711"/>
    </location>
</feature>
<keyword evidence="8 12" id="KW-0472">Membrane</keyword>
<keyword evidence="11" id="KW-0807">Transducer</keyword>
<dbReference type="GO" id="GO:0005886">
    <property type="term" value="C:plasma membrane"/>
    <property type="evidence" value="ECO:0007669"/>
    <property type="project" value="UniProtKB-SubCell"/>
</dbReference>
<reference evidence="14 15" key="1">
    <citation type="journal article" date="2019" name="Proc. Natl. Acad. Sci. U.S.A.">
        <title>Regulatory changes in pterin and carotenoid genes underlie balanced color polymorphisms in the wall lizard.</title>
        <authorList>
            <person name="Andrade P."/>
            <person name="Pinho C."/>
            <person name="Perez I de Lanuza G."/>
            <person name="Afonso S."/>
            <person name="Brejcha J."/>
            <person name="Rubin C.J."/>
            <person name="Wallerman O."/>
            <person name="Pereira P."/>
            <person name="Sabatino S.J."/>
            <person name="Bellati A."/>
            <person name="Pellitteri-Rosa D."/>
            <person name="Bosakova Z."/>
            <person name="Bunikis I."/>
            <person name="Carretero M.A."/>
            <person name="Feiner N."/>
            <person name="Marsik P."/>
            <person name="Pauperio F."/>
            <person name="Salvi D."/>
            <person name="Soler L."/>
            <person name="While G.M."/>
            <person name="Uller T."/>
            <person name="Font E."/>
            <person name="Andersson L."/>
            <person name="Carneiro M."/>
        </authorList>
    </citation>
    <scope>NUCLEOTIDE SEQUENCE</scope>
</reference>
<dbReference type="InterPro" id="IPR028082">
    <property type="entry name" value="Peripla_BP_I"/>
</dbReference>
<dbReference type="InterPro" id="IPR011500">
    <property type="entry name" value="GPCR_3_9-Cys_dom"/>
</dbReference>
<organism evidence="14 15">
    <name type="scientific">Podarcis muralis</name>
    <name type="common">Wall lizard</name>
    <name type="synonym">Lacerta muralis</name>
    <dbReference type="NCBI Taxonomy" id="64176"/>
    <lineage>
        <taxon>Eukaryota</taxon>
        <taxon>Metazoa</taxon>
        <taxon>Chordata</taxon>
        <taxon>Craniata</taxon>
        <taxon>Vertebrata</taxon>
        <taxon>Euteleostomi</taxon>
        <taxon>Lepidosauria</taxon>
        <taxon>Squamata</taxon>
        <taxon>Bifurcata</taxon>
        <taxon>Unidentata</taxon>
        <taxon>Episquamata</taxon>
        <taxon>Laterata</taxon>
        <taxon>Lacertibaenia</taxon>
        <taxon>Lacertidae</taxon>
        <taxon>Podarcis</taxon>
    </lineage>
</organism>
<reference evidence="14" key="3">
    <citation type="submission" date="2025-09" db="UniProtKB">
        <authorList>
            <consortium name="Ensembl"/>
        </authorList>
    </citation>
    <scope>IDENTIFICATION</scope>
</reference>
<reference evidence="14" key="2">
    <citation type="submission" date="2025-08" db="UniProtKB">
        <authorList>
            <consortium name="Ensembl"/>
        </authorList>
    </citation>
    <scope>IDENTIFICATION</scope>
</reference>
<evidence type="ECO:0000256" key="5">
    <source>
        <dbReference type="ARBA" id="ARBA00022729"/>
    </source>
</evidence>
<dbReference type="FunFam" id="2.10.50.30:FF:000002">
    <property type="entry name" value="Vomeronasal 2 receptor, h1"/>
    <property type="match status" value="1"/>
</dbReference>
<protein>
    <submittedName>
        <fullName evidence="14">Vomeronasal type-2 receptor 26-like</fullName>
    </submittedName>
</protein>
<evidence type="ECO:0000256" key="4">
    <source>
        <dbReference type="ARBA" id="ARBA00022692"/>
    </source>
</evidence>
<evidence type="ECO:0000259" key="13">
    <source>
        <dbReference type="PROSITE" id="PS50259"/>
    </source>
</evidence>
<dbReference type="InterPro" id="IPR000068">
    <property type="entry name" value="GPCR_3_Ca_sens_rcpt-rel"/>
</dbReference>
<keyword evidence="3" id="KW-1003">Cell membrane</keyword>
<feature type="transmembrane region" description="Helical" evidence="12">
    <location>
        <begin position="578"/>
        <end position="601"/>
    </location>
</feature>
<proteinExistence type="inferred from homology"/>
<dbReference type="CDD" id="cd15283">
    <property type="entry name" value="7tmC_V2R_pheromone"/>
    <property type="match status" value="1"/>
</dbReference>